<comment type="caution">
    <text evidence="1">The sequence shown here is derived from an EMBL/GenBank/DDBJ whole genome shotgun (WGS) entry which is preliminary data.</text>
</comment>
<sequence>MWHHLSKKDQHKFLCKWIKKITYDETDLSIKRHVVRHAKHIYDRDPRQWAASMRNLVQIFEDMQNIKPSTTLQLDRLYNKYKSNKHRYTKPPKL</sequence>
<evidence type="ECO:0000313" key="1">
    <source>
        <dbReference type="EMBL" id="PIR07092.1"/>
    </source>
</evidence>
<dbReference type="EMBL" id="PCWQ01000007">
    <property type="protein sequence ID" value="PIR07092.1"/>
    <property type="molecule type" value="Genomic_DNA"/>
</dbReference>
<organism evidence="1 2">
    <name type="scientific">Candidatus Komeilibacteria bacterium CG11_big_fil_rev_8_21_14_0_20_36_20</name>
    <dbReference type="NCBI Taxonomy" id="1974477"/>
    <lineage>
        <taxon>Bacteria</taxon>
        <taxon>Candidatus Komeiliibacteriota</taxon>
    </lineage>
</organism>
<name>A0A2H0NDX2_9BACT</name>
<evidence type="ECO:0000313" key="2">
    <source>
        <dbReference type="Proteomes" id="UP000230564"/>
    </source>
</evidence>
<accession>A0A2H0NDX2</accession>
<proteinExistence type="predicted"/>
<protein>
    <submittedName>
        <fullName evidence="1">Uncharacterized protein</fullName>
    </submittedName>
</protein>
<dbReference type="AlphaFoldDB" id="A0A2H0NDX2"/>
<gene>
    <name evidence="1" type="ORF">COV55_01535</name>
</gene>
<dbReference type="Proteomes" id="UP000230564">
    <property type="component" value="Unassembled WGS sequence"/>
</dbReference>
<reference evidence="1 2" key="1">
    <citation type="submission" date="2017-09" db="EMBL/GenBank/DDBJ databases">
        <title>Depth-based differentiation of microbial function through sediment-hosted aquifers and enrichment of novel symbionts in the deep terrestrial subsurface.</title>
        <authorList>
            <person name="Probst A.J."/>
            <person name="Ladd B."/>
            <person name="Jarett J.K."/>
            <person name="Geller-Mcgrath D.E."/>
            <person name="Sieber C.M."/>
            <person name="Emerson J.B."/>
            <person name="Anantharaman K."/>
            <person name="Thomas B.C."/>
            <person name="Malmstrom R."/>
            <person name="Stieglmeier M."/>
            <person name="Klingl A."/>
            <person name="Woyke T."/>
            <person name="Ryan C.M."/>
            <person name="Banfield J.F."/>
        </authorList>
    </citation>
    <scope>NUCLEOTIDE SEQUENCE [LARGE SCALE GENOMIC DNA]</scope>
    <source>
        <strain evidence="1">CG11_big_fil_rev_8_21_14_0_20_36_20</strain>
    </source>
</reference>